<feature type="non-terminal residue" evidence="1">
    <location>
        <position position="1"/>
    </location>
</feature>
<protein>
    <submittedName>
        <fullName evidence="1">Uncharacterized protein</fullName>
    </submittedName>
</protein>
<reference evidence="1 2" key="1">
    <citation type="journal article" date="2021" name="Plant Biotechnol. J.">
        <title>Multi-omics assisted identification of the key and species-specific regulatory components of drought-tolerant mechanisms in Gossypium stocksii.</title>
        <authorList>
            <person name="Yu D."/>
            <person name="Ke L."/>
            <person name="Zhang D."/>
            <person name="Wu Y."/>
            <person name="Sun Y."/>
            <person name="Mei J."/>
            <person name="Sun J."/>
            <person name="Sun Y."/>
        </authorList>
    </citation>
    <scope>NUCLEOTIDE SEQUENCE [LARGE SCALE GENOMIC DNA]</scope>
    <source>
        <strain evidence="2">cv. E1</strain>
        <tissue evidence="1">Leaf</tissue>
    </source>
</reference>
<sequence length="124" mass="14123">TKESQTKVRYAHVVGNIGYTTPNVKFAEKEGLEPSCLEQFRFQHLQKDGSDKLNSEVAEQVYDEACKKVKDFMPTPRSSFTHQDNVALEKEKYKQVFDPDKYGKVLGNGHEITKSRLFGYGSVT</sequence>
<accession>A0A9D3V7G4</accession>
<dbReference type="AlphaFoldDB" id="A0A9D3V7G4"/>
<proteinExistence type="predicted"/>
<dbReference type="Proteomes" id="UP000828251">
    <property type="component" value="Unassembled WGS sequence"/>
</dbReference>
<evidence type="ECO:0000313" key="2">
    <source>
        <dbReference type="Proteomes" id="UP000828251"/>
    </source>
</evidence>
<dbReference type="OrthoDB" id="990588at2759"/>
<comment type="caution">
    <text evidence="1">The sequence shown here is derived from an EMBL/GenBank/DDBJ whole genome shotgun (WGS) entry which is preliminary data.</text>
</comment>
<gene>
    <name evidence="1" type="ORF">J1N35_025384</name>
</gene>
<dbReference type="EMBL" id="JAIQCV010000008">
    <property type="protein sequence ID" value="KAH1073056.1"/>
    <property type="molecule type" value="Genomic_DNA"/>
</dbReference>
<keyword evidence="2" id="KW-1185">Reference proteome</keyword>
<name>A0A9D3V7G4_9ROSI</name>
<evidence type="ECO:0000313" key="1">
    <source>
        <dbReference type="EMBL" id="KAH1073056.1"/>
    </source>
</evidence>
<organism evidence="1 2">
    <name type="scientific">Gossypium stocksii</name>
    <dbReference type="NCBI Taxonomy" id="47602"/>
    <lineage>
        <taxon>Eukaryota</taxon>
        <taxon>Viridiplantae</taxon>
        <taxon>Streptophyta</taxon>
        <taxon>Embryophyta</taxon>
        <taxon>Tracheophyta</taxon>
        <taxon>Spermatophyta</taxon>
        <taxon>Magnoliopsida</taxon>
        <taxon>eudicotyledons</taxon>
        <taxon>Gunneridae</taxon>
        <taxon>Pentapetalae</taxon>
        <taxon>rosids</taxon>
        <taxon>malvids</taxon>
        <taxon>Malvales</taxon>
        <taxon>Malvaceae</taxon>
        <taxon>Malvoideae</taxon>
        <taxon>Gossypium</taxon>
    </lineage>
</organism>